<dbReference type="RefSeq" id="WP_133699411.1">
    <property type="nucleotide sequence ID" value="NZ_SNXS01000001.1"/>
</dbReference>
<dbReference type="NCBIfam" id="NF006004">
    <property type="entry name" value="PRK08134.1"/>
    <property type="match status" value="1"/>
</dbReference>
<accession>A0A4R6QUN0</accession>
<name>A0A4R6QUN0_9BURK</name>
<dbReference type="PANTHER" id="PTHR43797:SF2">
    <property type="entry name" value="HOMOCYSTEINE_CYSTEINE SYNTHASE"/>
    <property type="match status" value="1"/>
</dbReference>
<evidence type="ECO:0000313" key="7">
    <source>
        <dbReference type="EMBL" id="TDP74809.1"/>
    </source>
</evidence>
<dbReference type="InterPro" id="IPR006235">
    <property type="entry name" value="OAc-hSer/O-AcSer_sulfhydrylase"/>
</dbReference>
<proteinExistence type="inferred from homology"/>
<dbReference type="SUPFAM" id="SSF53383">
    <property type="entry name" value="PLP-dependent transferases"/>
    <property type="match status" value="1"/>
</dbReference>
<reference evidence="7 8" key="1">
    <citation type="submission" date="2019-03" db="EMBL/GenBank/DDBJ databases">
        <title>Genomic Encyclopedia of Type Strains, Phase IV (KMG-IV): sequencing the most valuable type-strain genomes for metagenomic binning, comparative biology and taxonomic classification.</title>
        <authorList>
            <person name="Goeker M."/>
        </authorList>
    </citation>
    <scope>NUCLEOTIDE SEQUENCE [LARGE SCALE GENOMIC DNA]</scope>
    <source>
        <strain evidence="7 8">DSM 16998</strain>
    </source>
</reference>
<dbReference type="CDD" id="cd00614">
    <property type="entry name" value="CGS_like"/>
    <property type="match status" value="1"/>
</dbReference>
<evidence type="ECO:0000256" key="4">
    <source>
        <dbReference type="ARBA" id="ARBA00022898"/>
    </source>
</evidence>
<dbReference type="InParanoid" id="A0A4R6QUN0"/>
<dbReference type="GO" id="GO:0005737">
    <property type="term" value="C:cytoplasm"/>
    <property type="evidence" value="ECO:0007669"/>
    <property type="project" value="TreeGrafter"/>
</dbReference>
<evidence type="ECO:0000313" key="8">
    <source>
        <dbReference type="Proteomes" id="UP000295361"/>
    </source>
</evidence>
<dbReference type="NCBIfam" id="TIGR01326">
    <property type="entry name" value="OAH_OAS_sulfhy"/>
    <property type="match status" value="1"/>
</dbReference>
<feature type="modified residue" description="N6-(pyridoxal phosphate)lysine" evidence="5">
    <location>
        <position position="210"/>
    </location>
</feature>
<dbReference type="InterPro" id="IPR054542">
    <property type="entry name" value="Cys_met_metab_PP"/>
</dbReference>
<protein>
    <submittedName>
        <fullName evidence="7">O-acetylhomoserine sulfhydrylase</fullName>
    </submittedName>
</protein>
<organism evidence="7 8">
    <name type="scientific">Roseateles toxinivorans</name>
    <dbReference type="NCBI Taxonomy" id="270368"/>
    <lineage>
        <taxon>Bacteria</taxon>
        <taxon>Pseudomonadati</taxon>
        <taxon>Pseudomonadota</taxon>
        <taxon>Betaproteobacteria</taxon>
        <taxon>Burkholderiales</taxon>
        <taxon>Sphaerotilaceae</taxon>
        <taxon>Roseateles</taxon>
    </lineage>
</organism>
<dbReference type="GO" id="GO:0030170">
    <property type="term" value="F:pyridoxal phosphate binding"/>
    <property type="evidence" value="ECO:0007669"/>
    <property type="project" value="InterPro"/>
</dbReference>
<keyword evidence="3" id="KW-0808">Transferase</keyword>
<dbReference type="InterPro" id="IPR000277">
    <property type="entry name" value="Cys/Met-Metab_PyrdxlP-dep_enz"/>
</dbReference>
<dbReference type="GO" id="GO:0004124">
    <property type="term" value="F:cysteine synthase activity"/>
    <property type="evidence" value="ECO:0007669"/>
    <property type="project" value="TreeGrafter"/>
</dbReference>
<dbReference type="GO" id="GO:0006535">
    <property type="term" value="P:cysteine biosynthetic process from serine"/>
    <property type="evidence" value="ECO:0007669"/>
    <property type="project" value="TreeGrafter"/>
</dbReference>
<comment type="similarity">
    <text evidence="2 6">Belongs to the trans-sulfuration enzymes family.</text>
</comment>
<dbReference type="InterPro" id="IPR015424">
    <property type="entry name" value="PyrdxlP-dep_Trfase"/>
</dbReference>
<dbReference type="InterPro" id="IPR015422">
    <property type="entry name" value="PyrdxlP-dep_Trfase_small"/>
</dbReference>
<dbReference type="OrthoDB" id="9805807at2"/>
<keyword evidence="4 5" id="KW-0663">Pyridoxal phosphate</keyword>
<evidence type="ECO:0000256" key="3">
    <source>
        <dbReference type="ARBA" id="ARBA00022679"/>
    </source>
</evidence>
<dbReference type="FunCoup" id="A0A4R6QUN0">
    <property type="interactions" value="603"/>
</dbReference>
<evidence type="ECO:0000256" key="1">
    <source>
        <dbReference type="ARBA" id="ARBA00001933"/>
    </source>
</evidence>
<dbReference type="EMBL" id="SNXS01000001">
    <property type="protein sequence ID" value="TDP74809.1"/>
    <property type="molecule type" value="Genomic_DNA"/>
</dbReference>
<keyword evidence="8" id="KW-1185">Reference proteome</keyword>
<comment type="cofactor">
    <cofactor evidence="1 6">
        <name>pyridoxal 5'-phosphate</name>
        <dbReference type="ChEBI" id="CHEBI:597326"/>
    </cofactor>
</comment>
<dbReference type="Gene3D" id="3.90.1150.10">
    <property type="entry name" value="Aspartate Aminotransferase, domain 1"/>
    <property type="match status" value="1"/>
</dbReference>
<dbReference type="Gene3D" id="3.40.640.10">
    <property type="entry name" value="Type I PLP-dependent aspartate aminotransferase-like (Major domain)"/>
    <property type="match status" value="1"/>
</dbReference>
<evidence type="ECO:0000256" key="6">
    <source>
        <dbReference type="RuleBase" id="RU362118"/>
    </source>
</evidence>
<dbReference type="Pfam" id="PF01053">
    <property type="entry name" value="Cys_Met_Meta_PP"/>
    <property type="match status" value="1"/>
</dbReference>
<evidence type="ECO:0000256" key="2">
    <source>
        <dbReference type="ARBA" id="ARBA00009077"/>
    </source>
</evidence>
<dbReference type="FunFam" id="3.40.640.10:FF:000035">
    <property type="entry name" value="O-succinylhomoserine sulfhydrylase"/>
    <property type="match status" value="1"/>
</dbReference>
<dbReference type="Proteomes" id="UP000295361">
    <property type="component" value="Unassembled WGS sequence"/>
</dbReference>
<gene>
    <name evidence="7" type="ORF">DES47_101877</name>
</gene>
<dbReference type="AlphaFoldDB" id="A0A4R6QUN0"/>
<dbReference type="GO" id="GO:0071269">
    <property type="term" value="P:L-homocysteine biosynthetic process"/>
    <property type="evidence" value="ECO:0007669"/>
    <property type="project" value="TreeGrafter"/>
</dbReference>
<sequence>MSGYADPGFDTLALHAGTAPDAATGARAVPLHLTTSFVFESSEHAASLFNMERPGHVYSRISNPTTAVFEERVAALEGGAGAIATASGQAALHLAIATLCGAGSHIVSSSALYGGSHNLLHYTLSRFGIATTFVKPGDLDGWRAAIRPNTKLLFGETLGNPGLDVLDIPNISQIAHEAHLPLLVDSTLTTPYLIKPFEHGADLVYHSATKFLSGHGTVVGGVLVDSGLFDWDAAHAKHGLFPELCEPYAGFHGMTFTEEGTVGAFLLRARREGLRDFGACMSPHTAWLILQGIETLSLRMERHVANARKVARFLAAHPLVESVGYPDLESHPSHGLAMQLLPRGAGSVFSFNLKGSRKQGKAFIEALKIFSHLANVGDCRSLVIHPASTTHFRMDDAALAQAGITAGTIRLSIGLEDADDLLDDLKRALKTAEKAQ</sequence>
<dbReference type="PIRSF" id="PIRSF001434">
    <property type="entry name" value="CGS"/>
    <property type="match status" value="1"/>
</dbReference>
<dbReference type="PANTHER" id="PTHR43797">
    <property type="entry name" value="HOMOCYSTEINE/CYSTEINE SYNTHASE"/>
    <property type="match status" value="1"/>
</dbReference>
<dbReference type="GO" id="GO:0003961">
    <property type="term" value="F:O-acetylhomoserine aminocarboxypropyltransferase activity"/>
    <property type="evidence" value="ECO:0007669"/>
    <property type="project" value="TreeGrafter"/>
</dbReference>
<dbReference type="PROSITE" id="PS00868">
    <property type="entry name" value="CYS_MET_METAB_PP"/>
    <property type="match status" value="1"/>
</dbReference>
<comment type="caution">
    <text evidence="7">The sequence shown here is derived from an EMBL/GenBank/DDBJ whole genome shotgun (WGS) entry which is preliminary data.</text>
</comment>
<dbReference type="GO" id="GO:0019346">
    <property type="term" value="P:transsulfuration"/>
    <property type="evidence" value="ECO:0007669"/>
    <property type="project" value="InterPro"/>
</dbReference>
<evidence type="ECO:0000256" key="5">
    <source>
        <dbReference type="PIRSR" id="PIRSR001434-2"/>
    </source>
</evidence>
<dbReference type="InterPro" id="IPR015421">
    <property type="entry name" value="PyrdxlP-dep_Trfase_major"/>
</dbReference>